<reference evidence="2" key="1">
    <citation type="submission" date="2016-10" db="EMBL/GenBank/DDBJ databases">
        <authorList>
            <person name="Varghese N."/>
            <person name="Submissions S."/>
        </authorList>
    </citation>
    <scope>NUCLEOTIDE SEQUENCE [LARGE SCALE GENOMIC DNA]</scope>
    <source>
        <strain evidence="2">CGMCC 1.1761</strain>
    </source>
</reference>
<dbReference type="STRING" id="177413.SAMN05660859_0008"/>
<keyword evidence="2" id="KW-1185">Reference proteome</keyword>
<organism evidence="1 2">
    <name type="scientific">Ancylobacter rudongensis</name>
    <dbReference type="NCBI Taxonomy" id="177413"/>
    <lineage>
        <taxon>Bacteria</taxon>
        <taxon>Pseudomonadati</taxon>
        <taxon>Pseudomonadota</taxon>
        <taxon>Alphaproteobacteria</taxon>
        <taxon>Hyphomicrobiales</taxon>
        <taxon>Xanthobacteraceae</taxon>
        <taxon>Ancylobacter</taxon>
    </lineage>
</organism>
<accession>A0A1G4UNW7</accession>
<gene>
    <name evidence="1" type="ORF">SAMN05660859_0008</name>
</gene>
<name>A0A1G4UNW7_9HYPH</name>
<protein>
    <submittedName>
        <fullName evidence="1">Uncharacterized protein</fullName>
    </submittedName>
</protein>
<dbReference type="Proteomes" id="UP000198889">
    <property type="component" value="Unassembled WGS sequence"/>
</dbReference>
<sequence>MSDPKAPVAHPTLPGFIEMGHVDVDAGSIWIGDGCYVLKDADEKRPTDLGEDWHGICERFFGRSGYRHQQIEWSRWSGARERDLFDSPEWKAWVEKWGLRHPDTHKSDTICYAEKHEAMQRHYERYSAEHPFQPTSVDTGFAQFNHDLGHAGMGVMVSTFYGDGTYPVYVEYGEGGRPRRVLIDFDPGAENELVRGSPADIFRVLSSHYPELASGDRNIAPMCRKISDIGFPDLSAEAA</sequence>
<evidence type="ECO:0000313" key="2">
    <source>
        <dbReference type="Proteomes" id="UP000198889"/>
    </source>
</evidence>
<proteinExistence type="predicted"/>
<dbReference type="EMBL" id="FMTP01000010">
    <property type="protein sequence ID" value="SCW95361.1"/>
    <property type="molecule type" value="Genomic_DNA"/>
</dbReference>
<evidence type="ECO:0000313" key="1">
    <source>
        <dbReference type="EMBL" id="SCW95361.1"/>
    </source>
</evidence>
<dbReference type="RefSeq" id="WP_091443985.1">
    <property type="nucleotide sequence ID" value="NZ_FMTP01000010.1"/>
</dbReference>
<dbReference type="AlphaFoldDB" id="A0A1G4UNW7"/>